<evidence type="ECO:0000313" key="4">
    <source>
        <dbReference type="Proteomes" id="UP000034022"/>
    </source>
</evidence>
<proteinExistence type="predicted"/>
<accession>A0A0G0K5K2</accession>
<dbReference type="PANTHER" id="PTHR45947:SF13">
    <property type="entry name" value="TRANSFERASE"/>
    <property type="match status" value="1"/>
</dbReference>
<dbReference type="InterPro" id="IPR028098">
    <property type="entry name" value="Glyco_trans_4-like_N"/>
</dbReference>
<feature type="domain" description="Glycosyl transferase family 1" evidence="1">
    <location>
        <begin position="234"/>
        <end position="382"/>
    </location>
</feature>
<dbReference type="PANTHER" id="PTHR45947">
    <property type="entry name" value="SULFOQUINOVOSYL TRANSFERASE SQD2"/>
    <property type="match status" value="1"/>
</dbReference>
<dbReference type="InterPro" id="IPR050194">
    <property type="entry name" value="Glycosyltransferase_grp1"/>
</dbReference>
<dbReference type="Proteomes" id="UP000034022">
    <property type="component" value="Unassembled WGS sequence"/>
</dbReference>
<dbReference type="PATRIC" id="fig|1618638.3.peg.399"/>
<evidence type="ECO:0008006" key="5">
    <source>
        <dbReference type="Google" id="ProtNLM"/>
    </source>
</evidence>
<dbReference type="Pfam" id="PF00534">
    <property type="entry name" value="Glycos_transf_1"/>
    <property type="match status" value="1"/>
</dbReference>
<feature type="domain" description="Glycosyltransferase subfamily 4-like N-terminal" evidence="2">
    <location>
        <begin position="31"/>
        <end position="232"/>
    </location>
</feature>
<evidence type="ECO:0000259" key="2">
    <source>
        <dbReference type="Pfam" id="PF13439"/>
    </source>
</evidence>
<evidence type="ECO:0000313" key="3">
    <source>
        <dbReference type="EMBL" id="KKQ70720.1"/>
    </source>
</evidence>
<reference evidence="3 4" key="1">
    <citation type="journal article" date="2015" name="Nature">
        <title>rRNA introns, odd ribosomes, and small enigmatic genomes across a large radiation of phyla.</title>
        <authorList>
            <person name="Brown C.T."/>
            <person name="Hug L.A."/>
            <person name="Thomas B.C."/>
            <person name="Sharon I."/>
            <person name="Castelle C.J."/>
            <person name="Singh A."/>
            <person name="Wilkins M.J."/>
            <person name="Williams K.H."/>
            <person name="Banfield J.F."/>
        </authorList>
    </citation>
    <scope>NUCLEOTIDE SEQUENCE [LARGE SCALE GENOMIC DNA]</scope>
</reference>
<dbReference type="InterPro" id="IPR001296">
    <property type="entry name" value="Glyco_trans_1"/>
</dbReference>
<sequence length="420" mass="48419">MLLILDSRLRGNDKWINMKILEINKFYYLKGGSERYLFGLSKVLKRKGHDVLVFSMKEDSNLSSKYEKYFIDKVDLNKFSIKNIFKFFYNYDAIKKLKKIIQDQKPDVAHLHNIAHQFSPAIISVLKKNNIPVVQTLHDYKLICPNAILFSKNKVCDKCRGGKYYNCFANKCMKDSWAKSFLGMAEAYLHNSFLKSYQNVDMFIAPSQFMKDKCVGFGIPEEKIKVIYNFLDFKDFDKSEIAELENYILFYGRLSSEKGIETVLMAMKNLKSNINFKIVGSGPDYKKLADKISALELSKRVEMLGPKYGDELDVIIRKAKAVVISSLWPENMPYCLLESMASAKVAIVAKSGGMPELIKNEENGFLFEPGNYKKLANIIDNLAYLDLREIGRRAKKSIEHLNANSHYRQIINLFEKIAKH</sequence>
<dbReference type="CDD" id="cd03801">
    <property type="entry name" value="GT4_PimA-like"/>
    <property type="match status" value="1"/>
</dbReference>
<dbReference type="AlphaFoldDB" id="A0A0G0K5K2"/>
<protein>
    <recommendedName>
        <fullName evidence="5">Group 1 glycosyl transferase</fullName>
    </recommendedName>
</protein>
<dbReference type="EMBL" id="LBUU01000003">
    <property type="protein sequence ID" value="KKQ70720.1"/>
    <property type="molecule type" value="Genomic_DNA"/>
</dbReference>
<dbReference type="Pfam" id="PF13439">
    <property type="entry name" value="Glyco_transf_4"/>
    <property type="match status" value="1"/>
</dbReference>
<name>A0A0G0K5K2_9BACT</name>
<comment type="caution">
    <text evidence="3">The sequence shown here is derived from an EMBL/GenBank/DDBJ whole genome shotgun (WGS) entry which is preliminary data.</text>
</comment>
<dbReference type="GO" id="GO:0016757">
    <property type="term" value="F:glycosyltransferase activity"/>
    <property type="evidence" value="ECO:0007669"/>
    <property type="project" value="InterPro"/>
</dbReference>
<evidence type="ECO:0000259" key="1">
    <source>
        <dbReference type="Pfam" id="PF00534"/>
    </source>
</evidence>
<dbReference type="SUPFAM" id="SSF53756">
    <property type="entry name" value="UDP-Glycosyltransferase/glycogen phosphorylase"/>
    <property type="match status" value="1"/>
</dbReference>
<organism evidence="3 4">
    <name type="scientific">Candidatus Falkowbacteria bacterium GW2011_GWE1_38_31</name>
    <dbReference type="NCBI Taxonomy" id="1618638"/>
    <lineage>
        <taxon>Bacteria</taxon>
        <taxon>Candidatus Falkowiibacteriota</taxon>
    </lineage>
</organism>
<gene>
    <name evidence="3" type="ORF">US91_C0003G0050</name>
</gene>
<dbReference type="Gene3D" id="3.40.50.2000">
    <property type="entry name" value="Glycogen Phosphorylase B"/>
    <property type="match status" value="2"/>
</dbReference>